<dbReference type="Gene3D" id="3.40.50.2300">
    <property type="match status" value="1"/>
</dbReference>
<evidence type="ECO:0000256" key="1">
    <source>
        <dbReference type="ARBA" id="ARBA00018672"/>
    </source>
</evidence>
<dbReference type="EMBL" id="SLZZ01000036">
    <property type="protein sequence ID" value="TCS74680.1"/>
    <property type="molecule type" value="Genomic_DNA"/>
</dbReference>
<evidence type="ECO:0000313" key="6">
    <source>
        <dbReference type="EMBL" id="TCS74680.1"/>
    </source>
</evidence>
<keyword evidence="3" id="KW-0597">Phosphoprotein</keyword>
<dbReference type="PANTHER" id="PTHR37299">
    <property type="entry name" value="TRANSCRIPTIONAL REGULATOR-RELATED"/>
    <property type="match status" value="1"/>
</dbReference>
<dbReference type="SMART" id="SM00448">
    <property type="entry name" value="REC"/>
    <property type="match status" value="1"/>
</dbReference>
<evidence type="ECO:0000313" key="7">
    <source>
        <dbReference type="Proteomes" id="UP000295726"/>
    </source>
</evidence>
<dbReference type="PROSITE" id="PS50930">
    <property type="entry name" value="HTH_LYTTR"/>
    <property type="match status" value="1"/>
</dbReference>
<dbReference type="OrthoDB" id="9809318at2"/>
<dbReference type="InterPro" id="IPR007492">
    <property type="entry name" value="LytTR_DNA-bd_dom"/>
</dbReference>
<accession>A0A4R3K168</accession>
<gene>
    <name evidence="6" type="ORF">EDD59_13623</name>
</gene>
<dbReference type="Gene3D" id="2.40.50.1020">
    <property type="entry name" value="LytTr DNA-binding domain"/>
    <property type="match status" value="1"/>
</dbReference>
<dbReference type="InterPro" id="IPR011006">
    <property type="entry name" value="CheY-like_superfamily"/>
</dbReference>
<dbReference type="SMART" id="SM00850">
    <property type="entry name" value="LytTR"/>
    <property type="match status" value="1"/>
</dbReference>
<sequence length="250" mass="29308">MLKIALCDDNSDTAGMYAELINQVAKKHQIKIELSCFYSGESLLFRYMDMPEEVDIVYLDILMDKMDGMETARKLRDHNCKAQIVFLTSYEDYVYEAFDVNAVHYLLKDDTSTSKFEKTFLKAVELVSKKEDELFCFEFDGKTGVVPIRDISHFEICRRLVTIHYDNGKKAKFYANMSQLENKLSDYNFVRSHRSFLVHLPYIAVFQQQELLLKTGEVVPIGTTYMRSLKEAFSEYISYFHIYNKQEKIL</sequence>
<dbReference type="AlphaFoldDB" id="A0A4R3K168"/>
<dbReference type="RefSeq" id="WP_132383751.1">
    <property type="nucleotide sequence ID" value="NZ_SLZZ01000036.1"/>
</dbReference>
<comment type="caution">
    <text evidence="6">The sequence shown here is derived from an EMBL/GenBank/DDBJ whole genome shotgun (WGS) entry which is preliminary data.</text>
</comment>
<dbReference type="Proteomes" id="UP000295726">
    <property type="component" value="Unassembled WGS sequence"/>
</dbReference>
<feature type="domain" description="Response regulatory" evidence="4">
    <location>
        <begin position="3"/>
        <end position="123"/>
    </location>
</feature>
<dbReference type="GO" id="GO:0003677">
    <property type="term" value="F:DNA binding"/>
    <property type="evidence" value="ECO:0007669"/>
    <property type="project" value="InterPro"/>
</dbReference>
<keyword evidence="7" id="KW-1185">Reference proteome</keyword>
<dbReference type="GO" id="GO:0000156">
    <property type="term" value="F:phosphorelay response regulator activity"/>
    <property type="evidence" value="ECO:0007669"/>
    <property type="project" value="InterPro"/>
</dbReference>
<evidence type="ECO:0000256" key="3">
    <source>
        <dbReference type="PROSITE-ProRule" id="PRU00169"/>
    </source>
</evidence>
<comment type="function">
    <text evidence="2">May play the central regulatory role in sporulation. It may be an element of the effector pathway responsible for the activation of sporulation genes in response to nutritional stress. Spo0A may act in concert with spo0H (a sigma factor) to control the expression of some genes that are critical to the sporulation process.</text>
</comment>
<dbReference type="InterPro" id="IPR001789">
    <property type="entry name" value="Sig_transdc_resp-reg_receiver"/>
</dbReference>
<feature type="modified residue" description="4-aspartylphosphate" evidence="3">
    <location>
        <position position="60"/>
    </location>
</feature>
<protein>
    <recommendedName>
        <fullName evidence="1">Stage 0 sporulation protein A homolog</fullName>
    </recommendedName>
</protein>
<evidence type="ECO:0000259" key="4">
    <source>
        <dbReference type="PROSITE" id="PS50110"/>
    </source>
</evidence>
<evidence type="ECO:0000256" key="2">
    <source>
        <dbReference type="ARBA" id="ARBA00024867"/>
    </source>
</evidence>
<dbReference type="PANTHER" id="PTHR37299:SF1">
    <property type="entry name" value="STAGE 0 SPORULATION PROTEIN A HOMOLOG"/>
    <property type="match status" value="1"/>
</dbReference>
<name>A0A4R3K168_9FIRM</name>
<dbReference type="SUPFAM" id="SSF52172">
    <property type="entry name" value="CheY-like"/>
    <property type="match status" value="1"/>
</dbReference>
<dbReference type="Pfam" id="PF00072">
    <property type="entry name" value="Response_reg"/>
    <property type="match status" value="1"/>
</dbReference>
<proteinExistence type="predicted"/>
<organism evidence="6 7">
    <name type="scientific">Muricomes intestini</name>
    <dbReference type="NCBI Taxonomy" id="1796634"/>
    <lineage>
        <taxon>Bacteria</taxon>
        <taxon>Bacillati</taxon>
        <taxon>Bacillota</taxon>
        <taxon>Clostridia</taxon>
        <taxon>Lachnospirales</taxon>
        <taxon>Lachnospiraceae</taxon>
        <taxon>Muricomes</taxon>
    </lineage>
</organism>
<dbReference type="PROSITE" id="PS50110">
    <property type="entry name" value="RESPONSE_REGULATORY"/>
    <property type="match status" value="1"/>
</dbReference>
<reference evidence="6 7" key="1">
    <citation type="submission" date="2019-03" db="EMBL/GenBank/DDBJ databases">
        <title>Genomic Encyclopedia of Type Strains, Phase IV (KMG-IV): sequencing the most valuable type-strain genomes for metagenomic binning, comparative biology and taxonomic classification.</title>
        <authorList>
            <person name="Goeker M."/>
        </authorList>
    </citation>
    <scope>NUCLEOTIDE SEQUENCE [LARGE SCALE GENOMIC DNA]</scope>
    <source>
        <strain evidence="6 7">DSM 29489</strain>
    </source>
</reference>
<dbReference type="Pfam" id="PF04397">
    <property type="entry name" value="LytTR"/>
    <property type="match status" value="1"/>
</dbReference>
<dbReference type="InterPro" id="IPR046947">
    <property type="entry name" value="LytR-like"/>
</dbReference>
<evidence type="ECO:0000259" key="5">
    <source>
        <dbReference type="PROSITE" id="PS50930"/>
    </source>
</evidence>
<feature type="domain" description="HTH LytTR-type" evidence="5">
    <location>
        <begin position="145"/>
        <end position="235"/>
    </location>
</feature>